<organism evidence="1 2">
    <name type="scientific">Wickerhamomyces ciferrii (strain ATCC 14091 / BCRC 22168 / CBS 111 / JCM 3599 / NBRC 0793 / NRRL Y-1031 F-60-10)</name>
    <name type="common">Yeast</name>
    <name type="synonym">Pichia ciferrii</name>
    <dbReference type="NCBI Taxonomy" id="1206466"/>
    <lineage>
        <taxon>Eukaryota</taxon>
        <taxon>Fungi</taxon>
        <taxon>Dikarya</taxon>
        <taxon>Ascomycota</taxon>
        <taxon>Saccharomycotina</taxon>
        <taxon>Saccharomycetes</taxon>
        <taxon>Phaffomycetales</taxon>
        <taxon>Wickerhamomycetaceae</taxon>
        <taxon>Wickerhamomyces</taxon>
    </lineage>
</organism>
<dbReference type="HOGENOM" id="CLU_2607863_0_0_1"/>
<proteinExistence type="predicted"/>
<dbReference type="EMBL" id="CAIF01000051">
    <property type="protein sequence ID" value="CCH42719.1"/>
    <property type="molecule type" value="Genomic_DNA"/>
</dbReference>
<name>K0KMY2_WICCF</name>
<keyword evidence="2" id="KW-1185">Reference proteome</keyword>
<gene>
    <name evidence="1" type="ORF">BN7_2263</name>
</gene>
<dbReference type="FunCoup" id="K0KMY2">
    <property type="interactions" value="26"/>
</dbReference>
<comment type="caution">
    <text evidence="1">The sequence shown here is derived from an EMBL/GenBank/DDBJ whole genome shotgun (WGS) entry which is preliminary data.</text>
</comment>
<dbReference type="Proteomes" id="UP000009328">
    <property type="component" value="Unassembled WGS sequence"/>
</dbReference>
<evidence type="ECO:0000313" key="2">
    <source>
        <dbReference type="Proteomes" id="UP000009328"/>
    </source>
</evidence>
<reference evidence="1 2" key="1">
    <citation type="journal article" date="2012" name="Eukaryot. Cell">
        <title>Draft genome sequence of Wickerhamomyces ciferrii NRRL Y-1031 F-60-10.</title>
        <authorList>
            <person name="Schneider J."/>
            <person name="Andrea H."/>
            <person name="Blom J."/>
            <person name="Jaenicke S."/>
            <person name="Ruckert C."/>
            <person name="Schorsch C."/>
            <person name="Szczepanowski R."/>
            <person name="Farwick M."/>
            <person name="Goesmann A."/>
            <person name="Puhler A."/>
            <person name="Schaffer S."/>
            <person name="Tauch A."/>
            <person name="Kohler T."/>
            <person name="Brinkrolf K."/>
        </authorList>
    </citation>
    <scope>NUCLEOTIDE SEQUENCE [LARGE SCALE GENOMIC DNA]</scope>
    <source>
        <strain evidence="2">ATCC 14091 / BCRC 22168 / CBS 111 / JCM 3599 / NBRC 0793 / NRRL Y-1031 F-60-10</strain>
    </source>
</reference>
<dbReference type="AlphaFoldDB" id="K0KMY2"/>
<sequence>MSSQRALAAFRGSFRATKIAFGARDQIRQGMRNPDPKKSPEDNIKHLEGVSQFLIANIVQARKNETGKFSKWNLYHYDL</sequence>
<evidence type="ECO:0000313" key="1">
    <source>
        <dbReference type="EMBL" id="CCH42719.1"/>
    </source>
</evidence>
<accession>K0KMY2</accession>
<dbReference type="InParanoid" id="K0KMY2"/>
<protein>
    <submittedName>
        <fullName evidence="1">Uncharacterized protein</fullName>
    </submittedName>
</protein>